<protein>
    <submittedName>
        <fullName evidence="2">Uncharacterized protein</fullName>
    </submittedName>
</protein>
<dbReference type="Proteomes" id="UP000007875">
    <property type="component" value="Unassembled WGS sequence"/>
</dbReference>
<feature type="compositionally biased region" description="Basic and acidic residues" evidence="1">
    <location>
        <begin position="35"/>
        <end position="48"/>
    </location>
</feature>
<dbReference type="GeneTree" id="ENSGT00730000113251"/>
<proteinExistence type="predicted"/>
<name>H2Y916_CIOSA</name>
<dbReference type="AlphaFoldDB" id="H2Y916"/>
<reference evidence="3" key="1">
    <citation type="submission" date="2003-08" db="EMBL/GenBank/DDBJ databases">
        <authorList>
            <person name="Birren B."/>
            <person name="Nusbaum C."/>
            <person name="Abebe A."/>
            <person name="Abouelleil A."/>
            <person name="Adekoya E."/>
            <person name="Ait-zahra M."/>
            <person name="Allen N."/>
            <person name="Allen T."/>
            <person name="An P."/>
            <person name="Anderson M."/>
            <person name="Anderson S."/>
            <person name="Arachchi H."/>
            <person name="Armbruster J."/>
            <person name="Bachantsang P."/>
            <person name="Baldwin J."/>
            <person name="Barry A."/>
            <person name="Bayul T."/>
            <person name="Blitshsteyn B."/>
            <person name="Bloom T."/>
            <person name="Blye J."/>
            <person name="Boguslavskiy L."/>
            <person name="Borowsky M."/>
            <person name="Boukhgalter B."/>
            <person name="Brunache A."/>
            <person name="Butler J."/>
            <person name="Calixte N."/>
            <person name="Calvo S."/>
            <person name="Camarata J."/>
            <person name="Campo K."/>
            <person name="Chang J."/>
            <person name="Cheshatsang Y."/>
            <person name="Citroen M."/>
            <person name="Collymore A."/>
            <person name="Considine T."/>
            <person name="Cook A."/>
            <person name="Cooke P."/>
            <person name="Corum B."/>
            <person name="Cuomo C."/>
            <person name="David R."/>
            <person name="Dawoe T."/>
            <person name="Degray S."/>
            <person name="Dodge S."/>
            <person name="Dooley K."/>
            <person name="Dorje P."/>
            <person name="Dorjee K."/>
            <person name="Dorris L."/>
            <person name="Duffey N."/>
            <person name="Dupes A."/>
            <person name="Elkins T."/>
            <person name="Engels R."/>
            <person name="Erickson J."/>
            <person name="Farina A."/>
            <person name="Faro S."/>
            <person name="Ferreira P."/>
            <person name="Fischer H."/>
            <person name="Fitzgerald M."/>
            <person name="Foley K."/>
            <person name="Gage D."/>
            <person name="Galagan J."/>
            <person name="Gearin G."/>
            <person name="Gnerre S."/>
            <person name="Gnirke A."/>
            <person name="Goyette A."/>
            <person name="Graham J."/>
            <person name="Grandbois E."/>
            <person name="Gyaltsen K."/>
            <person name="Hafez N."/>
            <person name="Hagopian D."/>
            <person name="Hagos B."/>
            <person name="Hall J."/>
            <person name="Hatcher B."/>
            <person name="Heller A."/>
            <person name="Higgins H."/>
            <person name="Honan T."/>
            <person name="Horn A."/>
            <person name="Houde N."/>
            <person name="Hughes L."/>
            <person name="Hulme W."/>
            <person name="Husby E."/>
            <person name="Iliev I."/>
            <person name="Jaffe D."/>
            <person name="Jones C."/>
            <person name="Kamal M."/>
            <person name="Kamat A."/>
            <person name="Kamvysselis M."/>
            <person name="Karlsson E."/>
            <person name="Kells C."/>
            <person name="Kieu A."/>
            <person name="Kisner P."/>
            <person name="Kodira C."/>
            <person name="Kulbokas E."/>
            <person name="Labutti K."/>
            <person name="Lama D."/>
            <person name="Landers T."/>
            <person name="Leger J."/>
            <person name="Levine S."/>
            <person name="Lewis D."/>
            <person name="Lewis T."/>
            <person name="Lindblad-toh K."/>
            <person name="Liu X."/>
            <person name="Lokyitsang T."/>
            <person name="Lokyitsang Y."/>
            <person name="Lucien O."/>
            <person name="Lui A."/>
            <person name="Ma L.J."/>
            <person name="Mabbitt R."/>
            <person name="Macdonald J."/>
            <person name="Maclean C."/>
            <person name="Major J."/>
            <person name="Manning J."/>
            <person name="Marabella R."/>
            <person name="Maru K."/>
            <person name="Matthews C."/>
            <person name="Mauceli E."/>
            <person name="Mccarthy M."/>
            <person name="Mcdonough S."/>
            <person name="Mcghee T."/>
            <person name="Meldrim J."/>
            <person name="Meneus L."/>
            <person name="Mesirov J."/>
            <person name="Mihalev A."/>
            <person name="Mihova T."/>
            <person name="Mikkelsen T."/>
            <person name="Mlenga V."/>
            <person name="Moru K."/>
            <person name="Mozes J."/>
            <person name="Mulrain L."/>
            <person name="Munson G."/>
            <person name="Naylor J."/>
            <person name="Newes C."/>
            <person name="Nguyen C."/>
            <person name="Nguyen N."/>
            <person name="Nguyen T."/>
            <person name="Nicol R."/>
            <person name="Nielsen C."/>
            <person name="Nizzari M."/>
            <person name="Norbu C."/>
            <person name="Norbu N."/>
            <person name="O'donnell P."/>
            <person name="Okoawo O."/>
            <person name="O'leary S."/>
            <person name="Omotosho B."/>
            <person name="O'neill K."/>
            <person name="Osman S."/>
            <person name="Parker S."/>
            <person name="Perrin D."/>
            <person name="Phunkhang P."/>
            <person name="Piqani B."/>
            <person name="Purcell S."/>
            <person name="Rachupka T."/>
            <person name="Ramasamy U."/>
            <person name="Rameau R."/>
            <person name="Ray V."/>
            <person name="Raymond C."/>
            <person name="Retta R."/>
            <person name="Richardson S."/>
            <person name="Rise C."/>
            <person name="Rodriguez J."/>
            <person name="Rogers J."/>
            <person name="Rogov P."/>
            <person name="Rutman M."/>
            <person name="Schupbach R."/>
            <person name="Seaman C."/>
            <person name="Settipalli S."/>
            <person name="Sharpe T."/>
            <person name="Sheridan J."/>
            <person name="Sherpa N."/>
            <person name="Shi J."/>
            <person name="Smirnov S."/>
            <person name="Smith C."/>
            <person name="Sougnez C."/>
            <person name="Spencer B."/>
            <person name="Stalker J."/>
            <person name="Stange-thomann N."/>
            <person name="Stavropoulos S."/>
            <person name="Stetson K."/>
            <person name="Stone C."/>
            <person name="Stone S."/>
            <person name="Stubbs M."/>
            <person name="Talamas J."/>
            <person name="Tchuinga P."/>
            <person name="Tenzing P."/>
            <person name="Tesfaye S."/>
            <person name="Theodore J."/>
            <person name="Thoulutsang Y."/>
            <person name="Topham K."/>
            <person name="Towey S."/>
            <person name="Tsamla T."/>
            <person name="Tsomo N."/>
            <person name="Vallee D."/>
            <person name="Vassiliev H."/>
            <person name="Venkataraman V."/>
            <person name="Vinson J."/>
            <person name="Vo A."/>
            <person name="Wade C."/>
            <person name="Wang S."/>
            <person name="Wangchuk T."/>
            <person name="Wangdi T."/>
            <person name="Whittaker C."/>
            <person name="Wilkinson J."/>
            <person name="Wu Y."/>
            <person name="Wyman D."/>
            <person name="Yadav S."/>
            <person name="Yang S."/>
            <person name="Yang X."/>
            <person name="Yeager S."/>
            <person name="Yee E."/>
            <person name="Young G."/>
            <person name="Zainoun J."/>
            <person name="Zembeck L."/>
            <person name="Zimmer A."/>
            <person name="Zody M."/>
            <person name="Lander E."/>
        </authorList>
    </citation>
    <scope>NUCLEOTIDE SEQUENCE [LARGE SCALE GENOMIC DNA]</scope>
</reference>
<accession>H2Y916</accession>
<dbReference type="InParanoid" id="H2Y916"/>
<evidence type="ECO:0000313" key="3">
    <source>
        <dbReference type="Proteomes" id="UP000007875"/>
    </source>
</evidence>
<feature type="compositionally biased region" description="Basic and acidic residues" evidence="1">
    <location>
        <begin position="1"/>
        <end position="19"/>
    </location>
</feature>
<feature type="region of interest" description="Disordered" evidence="1">
    <location>
        <begin position="1"/>
        <end position="103"/>
    </location>
</feature>
<feature type="compositionally biased region" description="Basic and acidic residues" evidence="1">
    <location>
        <begin position="55"/>
        <end position="103"/>
    </location>
</feature>
<reference evidence="2" key="2">
    <citation type="submission" date="2025-08" db="UniProtKB">
        <authorList>
            <consortium name="Ensembl"/>
        </authorList>
    </citation>
    <scope>IDENTIFICATION</scope>
</reference>
<keyword evidence="3" id="KW-1185">Reference proteome</keyword>
<sequence length="103" mass="12735">MSEKPRRKRKDETWTKEELTTALHRNGDKHRKEKSRSSEDQLSRELRKEKHSSHRNLDDERKSRRKIEEKERRHKERREAHDDANPRGVKREKEKPSRHELHD</sequence>
<dbReference type="HOGENOM" id="CLU_2269756_0_0_1"/>
<organism evidence="2 3">
    <name type="scientific">Ciona savignyi</name>
    <name type="common">Pacific transparent sea squirt</name>
    <dbReference type="NCBI Taxonomy" id="51511"/>
    <lineage>
        <taxon>Eukaryota</taxon>
        <taxon>Metazoa</taxon>
        <taxon>Chordata</taxon>
        <taxon>Tunicata</taxon>
        <taxon>Ascidiacea</taxon>
        <taxon>Phlebobranchia</taxon>
        <taxon>Cionidae</taxon>
        <taxon>Ciona</taxon>
    </lineage>
</organism>
<dbReference type="Ensembl" id="ENSCSAVT00000001846.1">
    <property type="protein sequence ID" value="ENSCSAVP00000001814.1"/>
    <property type="gene ID" value="ENSCSAVG00000001055.1"/>
</dbReference>
<evidence type="ECO:0000256" key="1">
    <source>
        <dbReference type="SAM" id="MobiDB-lite"/>
    </source>
</evidence>
<reference evidence="2" key="3">
    <citation type="submission" date="2025-09" db="UniProtKB">
        <authorList>
            <consortium name="Ensembl"/>
        </authorList>
    </citation>
    <scope>IDENTIFICATION</scope>
</reference>
<evidence type="ECO:0000313" key="2">
    <source>
        <dbReference type="Ensembl" id="ENSCSAVP00000001814.1"/>
    </source>
</evidence>